<reference evidence="3" key="1">
    <citation type="journal article" date="2020" name="Nature">
        <title>Giant virus diversity and host interactions through global metagenomics.</title>
        <authorList>
            <person name="Schulz F."/>
            <person name="Roux S."/>
            <person name="Paez-Espino D."/>
            <person name="Jungbluth S."/>
            <person name="Walsh D.A."/>
            <person name="Denef V.J."/>
            <person name="McMahon K.D."/>
            <person name="Konstantinidis K.T."/>
            <person name="Eloe-Fadrosh E.A."/>
            <person name="Kyrpides N.C."/>
            <person name="Woyke T."/>
        </authorList>
    </citation>
    <scope>NUCLEOTIDE SEQUENCE</scope>
    <source>
        <strain evidence="3">GVMAG-M-3300023184-178</strain>
    </source>
</reference>
<dbReference type="PROSITE" id="PS51750">
    <property type="entry name" value="BRO_N"/>
    <property type="match status" value="1"/>
</dbReference>
<evidence type="ECO:0000259" key="2">
    <source>
        <dbReference type="PROSITE" id="PS51750"/>
    </source>
</evidence>
<evidence type="ECO:0000256" key="1">
    <source>
        <dbReference type="SAM" id="Coils"/>
    </source>
</evidence>
<feature type="coiled-coil region" evidence="1">
    <location>
        <begin position="237"/>
        <end position="311"/>
    </location>
</feature>
<feature type="domain" description="Bro-N" evidence="2">
    <location>
        <begin position="1"/>
        <end position="105"/>
    </location>
</feature>
<organism evidence="3">
    <name type="scientific">viral metagenome</name>
    <dbReference type="NCBI Taxonomy" id="1070528"/>
    <lineage>
        <taxon>unclassified sequences</taxon>
        <taxon>metagenomes</taxon>
        <taxon>organismal metagenomes</taxon>
    </lineage>
</organism>
<dbReference type="EMBL" id="MN740030">
    <property type="protein sequence ID" value="QHT85021.1"/>
    <property type="molecule type" value="Genomic_DNA"/>
</dbReference>
<dbReference type="Pfam" id="PF10544">
    <property type="entry name" value="T5orf172"/>
    <property type="match status" value="1"/>
</dbReference>
<dbReference type="SMART" id="SM00497">
    <property type="entry name" value="IENR1"/>
    <property type="match status" value="3"/>
</dbReference>
<name>A0A6C0HWB4_9ZZZZ</name>
<accession>A0A6C0HWB4</accession>
<dbReference type="InterPro" id="IPR003497">
    <property type="entry name" value="BRO_N_domain"/>
</dbReference>
<sequence>MDILKAFSLLDIEYPINIQGTLENPLFQANQIGKLLDLKKVRNSLVDFDTDEKVAQVTGTLGGQQETIFLTEIGLYKLLGRSKKPIAATFQKWMINILREIRITGMYQLQKDKEVDKKLMEHNCSLINHNTLMKAYHKKSVVYICKMKEVKDKFVIKIGSTQNIKERMYNLANNQHLIEPLLLDVFECDNHTKFERFLHKHKFISNCNYEMIIKNGEVSKETYLVNQEIYKEIIKIINERKMDYQMTSLQLEELRNENEKICENTEILRNENEIIAMKRVELELENEKIKLRQKEIELEIKKMDNKLLEENKSLVNTIEESDNEEENNIMKDVTTSNFTIKKRINGINVSKVYQYNPTDLTTYIRVFDSPADVEREIDDISPAPLRSAAKNNTIYKGYRWVFIRRNDTPPESISPTIETKHKSPDVHFVAMIDIKKTQIMAVYKNQKEATEARNMKCNSFNRAINLGTISSGHYWNFFDKCSEEMKTEYLSHSQLPKKYVSPCGKNVQQIDPQTGQVLKTYTSNREVIKLFQIAAVTLRNVAKTGEITKGYKWKIV</sequence>
<proteinExistence type="predicted"/>
<dbReference type="AlphaFoldDB" id="A0A6C0HWB4"/>
<dbReference type="Pfam" id="PF02498">
    <property type="entry name" value="Bro-N"/>
    <property type="match status" value="1"/>
</dbReference>
<dbReference type="SMART" id="SM01040">
    <property type="entry name" value="Bro-N"/>
    <property type="match status" value="1"/>
</dbReference>
<dbReference type="InterPro" id="IPR018306">
    <property type="entry name" value="Phage_T5_Orf172_DNA-bd"/>
</dbReference>
<keyword evidence="1" id="KW-0175">Coiled coil</keyword>
<protein>
    <recommendedName>
        <fullName evidence="2">Bro-N domain-containing protein</fullName>
    </recommendedName>
</protein>
<dbReference type="InterPro" id="IPR003647">
    <property type="entry name" value="Intron_nuc_1_rpt"/>
</dbReference>
<evidence type="ECO:0000313" key="3">
    <source>
        <dbReference type="EMBL" id="QHT85021.1"/>
    </source>
</evidence>